<dbReference type="GO" id="GO:0046872">
    <property type="term" value="F:metal ion binding"/>
    <property type="evidence" value="ECO:0007669"/>
    <property type="project" value="UniProtKB-KW"/>
</dbReference>
<dbReference type="InterPro" id="IPR051460">
    <property type="entry name" value="HdrC_iron-sulfur_subunit"/>
</dbReference>
<proteinExistence type="predicted"/>
<keyword evidence="3" id="KW-0560">Oxidoreductase</keyword>
<keyword evidence="5" id="KW-0411">Iron-sulfur</keyword>
<feature type="non-terminal residue" evidence="7">
    <location>
        <position position="1"/>
    </location>
</feature>
<evidence type="ECO:0000256" key="4">
    <source>
        <dbReference type="ARBA" id="ARBA00023004"/>
    </source>
</evidence>
<dbReference type="GO" id="GO:0005886">
    <property type="term" value="C:plasma membrane"/>
    <property type="evidence" value="ECO:0007669"/>
    <property type="project" value="TreeGrafter"/>
</dbReference>
<evidence type="ECO:0000313" key="7">
    <source>
        <dbReference type="EMBL" id="GAI53472.1"/>
    </source>
</evidence>
<keyword evidence="1" id="KW-0004">4Fe-4S</keyword>
<reference evidence="7" key="1">
    <citation type="journal article" date="2014" name="Front. Microbiol.">
        <title>High frequency of phylogenetically diverse reductive dehalogenase-homologous genes in deep subseafloor sedimentary metagenomes.</title>
        <authorList>
            <person name="Kawai M."/>
            <person name="Futagami T."/>
            <person name="Toyoda A."/>
            <person name="Takaki Y."/>
            <person name="Nishi S."/>
            <person name="Hori S."/>
            <person name="Arai W."/>
            <person name="Tsubouchi T."/>
            <person name="Morono Y."/>
            <person name="Uchiyama I."/>
            <person name="Ito T."/>
            <person name="Fujiyama A."/>
            <person name="Inagaki F."/>
            <person name="Takami H."/>
        </authorList>
    </citation>
    <scope>NUCLEOTIDE SEQUENCE</scope>
    <source>
        <strain evidence="7">Expedition CK06-06</strain>
    </source>
</reference>
<sequence length="191" mass="21666">DMETFKKLAEHNAAIIKESGVKKVIFFCPEGYRTFKLDYPDYVKLDCEVMHISELLAQRLETEGLHFNEVKRKVTYQDPCRLGRHLGIYDAPRKVLQAIPGIELVEMEHNREESICCGTSCFTNCDSYSKQIRMERLLEAKATGAETLITSCPKCQTHFRCAMVNKGEEKGPDIEIELMDLVNLVATSLGG</sequence>
<keyword evidence="2" id="KW-0479">Metal-binding</keyword>
<dbReference type="PANTHER" id="PTHR43255:SF1">
    <property type="entry name" value="IRON-SULFUR-BINDING OXIDOREDUCTASE FADF-RELATED"/>
    <property type="match status" value="1"/>
</dbReference>
<evidence type="ECO:0000256" key="3">
    <source>
        <dbReference type="ARBA" id="ARBA00023002"/>
    </source>
</evidence>
<evidence type="ECO:0000256" key="1">
    <source>
        <dbReference type="ARBA" id="ARBA00022485"/>
    </source>
</evidence>
<protein>
    <recommendedName>
        <fullName evidence="6">Cysteine-rich domain-containing protein</fullName>
    </recommendedName>
</protein>
<dbReference type="GO" id="GO:0016491">
    <property type="term" value="F:oxidoreductase activity"/>
    <property type="evidence" value="ECO:0007669"/>
    <property type="project" value="UniProtKB-KW"/>
</dbReference>
<gene>
    <name evidence="7" type="ORF">S06H3_56562</name>
</gene>
<comment type="caution">
    <text evidence="7">The sequence shown here is derived from an EMBL/GenBank/DDBJ whole genome shotgun (WGS) entry which is preliminary data.</text>
</comment>
<dbReference type="Pfam" id="PF02754">
    <property type="entry name" value="CCG"/>
    <property type="match status" value="1"/>
</dbReference>
<evidence type="ECO:0000256" key="5">
    <source>
        <dbReference type="ARBA" id="ARBA00023014"/>
    </source>
</evidence>
<dbReference type="PANTHER" id="PTHR43255">
    <property type="entry name" value="IRON-SULFUR-BINDING OXIDOREDUCTASE FADF-RELATED-RELATED"/>
    <property type="match status" value="1"/>
</dbReference>
<dbReference type="AlphaFoldDB" id="X1PAZ7"/>
<name>X1PAZ7_9ZZZZ</name>
<dbReference type="EMBL" id="BARV01036392">
    <property type="protein sequence ID" value="GAI53472.1"/>
    <property type="molecule type" value="Genomic_DNA"/>
</dbReference>
<accession>X1PAZ7</accession>
<organism evidence="7">
    <name type="scientific">marine sediment metagenome</name>
    <dbReference type="NCBI Taxonomy" id="412755"/>
    <lineage>
        <taxon>unclassified sequences</taxon>
        <taxon>metagenomes</taxon>
        <taxon>ecological metagenomes</taxon>
    </lineage>
</organism>
<dbReference type="InterPro" id="IPR004017">
    <property type="entry name" value="Cys_rich_dom"/>
</dbReference>
<dbReference type="GO" id="GO:0051539">
    <property type="term" value="F:4 iron, 4 sulfur cluster binding"/>
    <property type="evidence" value="ECO:0007669"/>
    <property type="project" value="UniProtKB-KW"/>
</dbReference>
<evidence type="ECO:0000256" key="2">
    <source>
        <dbReference type="ARBA" id="ARBA00022723"/>
    </source>
</evidence>
<evidence type="ECO:0000259" key="6">
    <source>
        <dbReference type="Pfam" id="PF02754"/>
    </source>
</evidence>
<feature type="domain" description="Cysteine-rich" evidence="6">
    <location>
        <begin position="74"/>
        <end position="160"/>
    </location>
</feature>
<keyword evidence="4" id="KW-0408">Iron</keyword>